<dbReference type="AlphaFoldDB" id="A0A813VWV4"/>
<gene>
    <name evidence="3" type="ORF">EDS130_LOCUS15302</name>
    <name evidence="2" type="ORF">XAT740_LOCUS5306</name>
</gene>
<feature type="signal peptide" evidence="1">
    <location>
        <begin position="1"/>
        <end position="23"/>
    </location>
</feature>
<evidence type="ECO:0000313" key="3">
    <source>
        <dbReference type="EMBL" id="CAF1009297.1"/>
    </source>
</evidence>
<evidence type="ECO:0000256" key="1">
    <source>
        <dbReference type="SAM" id="SignalP"/>
    </source>
</evidence>
<organism evidence="2 4">
    <name type="scientific">Adineta ricciae</name>
    <name type="common">Rotifer</name>
    <dbReference type="NCBI Taxonomy" id="249248"/>
    <lineage>
        <taxon>Eukaryota</taxon>
        <taxon>Metazoa</taxon>
        <taxon>Spiralia</taxon>
        <taxon>Gnathifera</taxon>
        <taxon>Rotifera</taxon>
        <taxon>Eurotatoria</taxon>
        <taxon>Bdelloidea</taxon>
        <taxon>Adinetida</taxon>
        <taxon>Adinetidae</taxon>
        <taxon>Adineta</taxon>
    </lineage>
</organism>
<evidence type="ECO:0000313" key="2">
    <source>
        <dbReference type="EMBL" id="CAF0847572.1"/>
    </source>
</evidence>
<keyword evidence="4" id="KW-1185">Reference proteome</keyword>
<proteinExistence type="predicted"/>
<sequence length="92" mass="10279">MNSSYQRLFIVSLMVLCLTFTTAHPPSRLPGHRGFLLCHISPVACKRDLSNENEVKDISSTITIADYLQICISTGKSFSNCLQHPFDHGLIQ</sequence>
<dbReference type="EMBL" id="CAJNOJ010000064">
    <property type="protein sequence ID" value="CAF1009297.1"/>
    <property type="molecule type" value="Genomic_DNA"/>
</dbReference>
<feature type="chain" id="PRO_5036223314" evidence="1">
    <location>
        <begin position="24"/>
        <end position="92"/>
    </location>
</feature>
<name>A0A813VWV4_ADIRI</name>
<evidence type="ECO:0000313" key="4">
    <source>
        <dbReference type="Proteomes" id="UP000663828"/>
    </source>
</evidence>
<comment type="caution">
    <text evidence="2">The sequence shown here is derived from an EMBL/GenBank/DDBJ whole genome shotgun (WGS) entry which is preliminary data.</text>
</comment>
<protein>
    <submittedName>
        <fullName evidence="2">Uncharacterized protein</fullName>
    </submittedName>
</protein>
<dbReference type="EMBL" id="CAJNOR010000227">
    <property type="protein sequence ID" value="CAF0847572.1"/>
    <property type="molecule type" value="Genomic_DNA"/>
</dbReference>
<dbReference type="Proteomes" id="UP000663852">
    <property type="component" value="Unassembled WGS sequence"/>
</dbReference>
<keyword evidence="1" id="KW-0732">Signal</keyword>
<dbReference type="OrthoDB" id="10135240at2759"/>
<dbReference type="Proteomes" id="UP000663828">
    <property type="component" value="Unassembled WGS sequence"/>
</dbReference>
<accession>A0A813VWV4</accession>
<reference evidence="2" key="1">
    <citation type="submission" date="2021-02" db="EMBL/GenBank/DDBJ databases">
        <authorList>
            <person name="Nowell W R."/>
        </authorList>
    </citation>
    <scope>NUCLEOTIDE SEQUENCE</scope>
</reference>